<keyword evidence="7" id="KW-0472">Membrane</keyword>
<dbReference type="Proteomes" id="UP001061862">
    <property type="component" value="Chromosome"/>
</dbReference>
<dbReference type="PROSITE" id="PS00211">
    <property type="entry name" value="ABC_TRANSPORTER_1"/>
    <property type="match status" value="2"/>
</dbReference>
<dbReference type="NCBIfam" id="NF007739">
    <property type="entry name" value="PRK10419.1"/>
    <property type="match status" value="2"/>
</dbReference>
<comment type="similarity">
    <text evidence="2">Belongs to the ABC transporter superfamily.</text>
</comment>
<dbReference type="InterPro" id="IPR027417">
    <property type="entry name" value="P-loop_NTPase"/>
</dbReference>
<dbReference type="InterPro" id="IPR013563">
    <property type="entry name" value="Oligopep_ABC_C"/>
</dbReference>
<dbReference type="CDD" id="cd03257">
    <property type="entry name" value="ABC_NikE_OppD_transporters"/>
    <property type="match status" value="2"/>
</dbReference>
<dbReference type="InterPro" id="IPR050388">
    <property type="entry name" value="ABC_Ni/Peptide_Import"/>
</dbReference>
<keyword evidence="3" id="KW-0813">Transport</keyword>
<evidence type="ECO:0000256" key="5">
    <source>
        <dbReference type="ARBA" id="ARBA00022741"/>
    </source>
</evidence>
<comment type="subcellular location">
    <subcellularLocation>
        <location evidence="1">Cell inner membrane</location>
        <topology evidence="1">Peripheral membrane protein</topology>
    </subcellularLocation>
</comment>
<organism evidence="9 10">
    <name type="scientific">Devosia neptuniae</name>
    <dbReference type="NCBI Taxonomy" id="191302"/>
    <lineage>
        <taxon>Bacteria</taxon>
        <taxon>Pseudomonadati</taxon>
        <taxon>Pseudomonadota</taxon>
        <taxon>Alphaproteobacteria</taxon>
        <taxon>Hyphomicrobiales</taxon>
        <taxon>Devosiaceae</taxon>
        <taxon>Devosia</taxon>
    </lineage>
</organism>
<evidence type="ECO:0000259" key="8">
    <source>
        <dbReference type="PROSITE" id="PS50893"/>
    </source>
</evidence>
<feature type="domain" description="ABC transporter" evidence="8">
    <location>
        <begin position="20"/>
        <end position="266"/>
    </location>
</feature>
<keyword evidence="5" id="KW-0547">Nucleotide-binding</keyword>
<name>A0ABY6CE63_9HYPH</name>
<dbReference type="SMART" id="SM00382">
    <property type="entry name" value="AAA"/>
    <property type="match status" value="2"/>
</dbReference>
<dbReference type="PROSITE" id="PS50893">
    <property type="entry name" value="ABC_TRANSPORTER_2"/>
    <property type="match status" value="2"/>
</dbReference>
<dbReference type="EMBL" id="CP104965">
    <property type="protein sequence ID" value="UXN69447.1"/>
    <property type="molecule type" value="Genomic_DNA"/>
</dbReference>
<dbReference type="Pfam" id="PF08352">
    <property type="entry name" value="oligo_HPY"/>
    <property type="match status" value="1"/>
</dbReference>
<gene>
    <name evidence="9" type="ORF">N8A98_19810</name>
</gene>
<proteinExistence type="inferred from homology"/>
<sequence>MNAITPTLAQSRPANTSRLLDVEDLTIRFGTTDPVKRLNFHIDRGETLAVVGESGSGKSLSALALMRLLPRNARIPNGRISFEGQDLLALSERDMRKVRGRDIAMIFQEPMTSLNPVASIGNQIVEVLRLHEKLSHKAARERAIELLDLVKIPEPAKRVDDFPHQLSGGQRQRVMIAMAVACRPKLLIADEPTTALDATIQAQILELLDELRHKLSMGLLLITHDLGLVSRWSDRVVVMYHGDKLEELATPDLFRPGRHPYTSGLTQASIRLDEEVHYSAQSLAEVRVVRGADGRNVYDVKPPAKRLPTTPATAEPLLAVRDLSVTYQTRQRANRALDNVSLTLAKGETLGIVGESGSGKSTLSKAIMRLVNTQQGSIVFQGRDITALSPNQLQPVRRDLQMIFQDPFGSLNPRKTIRDILEAPLIVHGVRDAAERRRRLNETFEHVRLPSNVADRYPHEFSGGQRQRIGIARALILRPSLVICDEPVSALDVSIQAQILNLLVDLKTSLGLSYLFISHDLAVVQYVSDRVIVMKDARIVEESDHRTIWRSPKTDYTRALIAAANDKGGARVAHPRAARELAAT</sequence>
<evidence type="ECO:0000256" key="4">
    <source>
        <dbReference type="ARBA" id="ARBA00022475"/>
    </source>
</evidence>
<evidence type="ECO:0000256" key="7">
    <source>
        <dbReference type="ARBA" id="ARBA00023136"/>
    </source>
</evidence>
<dbReference type="Gene3D" id="3.40.50.300">
    <property type="entry name" value="P-loop containing nucleotide triphosphate hydrolases"/>
    <property type="match status" value="2"/>
</dbReference>
<evidence type="ECO:0000313" key="9">
    <source>
        <dbReference type="EMBL" id="UXN69447.1"/>
    </source>
</evidence>
<dbReference type="RefSeq" id="WP_262167921.1">
    <property type="nucleotide sequence ID" value="NZ_CP104965.1"/>
</dbReference>
<evidence type="ECO:0000256" key="6">
    <source>
        <dbReference type="ARBA" id="ARBA00022840"/>
    </source>
</evidence>
<evidence type="ECO:0000256" key="3">
    <source>
        <dbReference type="ARBA" id="ARBA00022448"/>
    </source>
</evidence>
<keyword evidence="4" id="KW-1003">Cell membrane</keyword>
<evidence type="ECO:0000256" key="2">
    <source>
        <dbReference type="ARBA" id="ARBA00005417"/>
    </source>
</evidence>
<dbReference type="InterPro" id="IPR003439">
    <property type="entry name" value="ABC_transporter-like_ATP-bd"/>
</dbReference>
<dbReference type="PANTHER" id="PTHR43297">
    <property type="entry name" value="OLIGOPEPTIDE TRANSPORT ATP-BINDING PROTEIN APPD"/>
    <property type="match status" value="1"/>
</dbReference>
<evidence type="ECO:0000256" key="1">
    <source>
        <dbReference type="ARBA" id="ARBA00004417"/>
    </source>
</evidence>
<keyword evidence="10" id="KW-1185">Reference proteome</keyword>
<dbReference type="SUPFAM" id="SSF52540">
    <property type="entry name" value="P-loop containing nucleoside triphosphate hydrolases"/>
    <property type="match status" value="2"/>
</dbReference>
<dbReference type="Pfam" id="PF00005">
    <property type="entry name" value="ABC_tran"/>
    <property type="match status" value="2"/>
</dbReference>
<dbReference type="InterPro" id="IPR017871">
    <property type="entry name" value="ABC_transporter-like_CS"/>
</dbReference>
<dbReference type="GO" id="GO:0005524">
    <property type="term" value="F:ATP binding"/>
    <property type="evidence" value="ECO:0007669"/>
    <property type="project" value="UniProtKB-KW"/>
</dbReference>
<evidence type="ECO:0000313" key="10">
    <source>
        <dbReference type="Proteomes" id="UP001061862"/>
    </source>
</evidence>
<dbReference type="InterPro" id="IPR003593">
    <property type="entry name" value="AAA+_ATPase"/>
</dbReference>
<protein>
    <submittedName>
        <fullName evidence="9">ABC transporter ATP-binding protein</fullName>
    </submittedName>
</protein>
<feature type="domain" description="ABC transporter" evidence="8">
    <location>
        <begin position="320"/>
        <end position="561"/>
    </location>
</feature>
<dbReference type="PANTHER" id="PTHR43297:SF2">
    <property type="entry name" value="DIPEPTIDE TRANSPORT ATP-BINDING PROTEIN DPPD"/>
    <property type="match status" value="1"/>
</dbReference>
<reference evidence="9 10" key="1">
    <citation type="submission" date="2022-09" db="EMBL/GenBank/DDBJ databases">
        <title>Interaction between co-microsymbionts with complementary sets of symbiotic genes in legume-rhizobium systems.</title>
        <authorList>
            <person name="Safronova V."/>
            <person name="Sazanova A."/>
            <person name="Afonin A."/>
            <person name="Chirak E."/>
        </authorList>
    </citation>
    <scope>NUCLEOTIDE SEQUENCE [LARGE SCALE GENOMIC DNA]</scope>
    <source>
        <strain evidence="9 10">A18/4-1</strain>
    </source>
</reference>
<keyword evidence="6 9" id="KW-0067">ATP-binding</keyword>
<accession>A0ABY6CE63</accession>
<dbReference type="NCBIfam" id="NF008453">
    <property type="entry name" value="PRK11308.1"/>
    <property type="match status" value="2"/>
</dbReference>